<dbReference type="InterPro" id="IPR010930">
    <property type="entry name" value="Flg_bb/hook_C_dom"/>
</dbReference>
<dbReference type="KEGG" id="mrd:Mrad2831_1707"/>
<comment type="similarity">
    <text evidence="2 5">Belongs to the flagella basal body rod proteins family.</text>
</comment>
<dbReference type="GO" id="GO:0005829">
    <property type="term" value="C:cytosol"/>
    <property type="evidence" value="ECO:0007669"/>
    <property type="project" value="TreeGrafter"/>
</dbReference>
<dbReference type="RefSeq" id="WP_012318690.1">
    <property type="nucleotide sequence ID" value="NC_010505.1"/>
</dbReference>
<dbReference type="STRING" id="426355.Mrad2831_1707"/>
<sequence>MGLYGVLHAGVSGMNAQSNRLGTVADNIQNQNTTGYKRASTEFSSLLIDPSPGSYDAGSVDTVVRHRISEEGTGTATNSPTDLTIKGNGFFVVKDGSGRSYLTRAGNFVVDGQTGDLVNAAGMRLQGYSLANGEPSVSLNSFDGMMNVNVAKLAMKTSPSTAGTLEGNLFSDTPIATNPPGYSLKSSITTYDNLGHPFKADLYFAKTANNTWQVTAYDASLPGNYPGTPLGGPTTLTFNAFGQIAGAPKLNFTVPNGQPFTLDLSPLSQVADVAQVSDIKARSVNGNAASAVEGADIDTDGTVYAIYRDGSRRAAFRIPVASVGSPDNLTPRAGNVFDVNPESGPAQIGFANVGGRGHIQSKMLENSTVDLGNELATMIEAQTTYGANSKVFQTGSEMLELLVNLKR</sequence>
<keyword evidence="10" id="KW-0282">Flagellum</keyword>
<dbReference type="PANTHER" id="PTHR30435">
    <property type="entry name" value="FLAGELLAR PROTEIN"/>
    <property type="match status" value="1"/>
</dbReference>
<feature type="domain" description="Flagellar basal-body/hook protein C-terminal" evidence="7">
    <location>
        <begin position="360"/>
        <end position="405"/>
    </location>
</feature>
<dbReference type="InterPro" id="IPR053967">
    <property type="entry name" value="LlgE_F_G-like_D1"/>
</dbReference>
<dbReference type="Pfam" id="PF00460">
    <property type="entry name" value="Flg_bb_rod"/>
    <property type="match status" value="1"/>
</dbReference>
<evidence type="ECO:0000259" key="9">
    <source>
        <dbReference type="Pfam" id="PF22692"/>
    </source>
</evidence>
<dbReference type="PATRIC" id="fig|426355.14.peg.1751"/>
<gene>
    <name evidence="10" type="ordered locus">Mrad2831_1707</name>
</gene>
<evidence type="ECO:0000259" key="7">
    <source>
        <dbReference type="Pfam" id="PF06429"/>
    </source>
</evidence>
<reference evidence="10 11" key="1">
    <citation type="submission" date="2008-03" db="EMBL/GenBank/DDBJ databases">
        <title>Complete sequence of chromosome of Methylobacterium radiotolerans JCM 2831.</title>
        <authorList>
            <consortium name="US DOE Joint Genome Institute"/>
            <person name="Copeland A."/>
            <person name="Lucas S."/>
            <person name="Lapidus A."/>
            <person name="Glavina del Rio T."/>
            <person name="Dalin E."/>
            <person name="Tice H."/>
            <person name="Bruce D."/>
            <person name="Goodwin L."/>
            <person name="Pitluck S."/>
            <person name="Kiss H."/>
            <person name="Brettin T."/>
            <person name="Detter J.C."/>
            <person name="Han C."/>
            <person name="Kuske C.R."/>
            <person name="Schmutz J."/>
            <person name="Larimer F."/>
            <person name="Land M."/>
            <person name="Hauser L."/>
            <person name="Kyrpides N."/>
            <person name="Mikhailova N."/>
            <person name="Marx C.J."/>
            <person name="Richardson P."/>
        </authorList>
    </citation>
    <scope>NUCLEOTIDE SEQUENCE [LARGE SCALE GENOMIC DNA]</scope>
    <source>
        <strain evidence="11">ATCC 27329 / DSM 1819 / JCM 2831 / NBRC 15690 / NCIMB 10815 / 0-1</strain>
    </source>
</reference>
<evidence type="ECO:0000313" key="10">
    <source>
        <dbReference type="EMBL" id="ACB23702.1"/>
    </source>
</evidence>
<dbReference type="Pfam" id="PF22692">
    <property type="entry name" value="LlgE_F_G_D1"/>
    <property type="match status" value="1"/>
</dbReference>
<dbReference type="OrthoDB" id="8372879at2"/>
<dbReference type="InterPro" id="IPR037058">
    <property type="entry name" value="Falgellar_hook_FlgE_sf"/>
</dbReference>
<evidence type="ECO:0000256" key="3">
    <source>
        <dbReference type="ARBA" id="ARBA00019015"/>
    </source>
</evidence>
<feature type="domain" description="Flagellar hook protein FlgE/F/G-like D1" evidence="9">
    <location>
        <begin position="85"/>
        <end position="150"/>
    </location>
</feature>
<dbReference type="Proteomes" id="UP000006589">
    <property type="component" value="Chromosome"/>
</dbReference>
<name>B1M7H7_METRJ</name>
<evidence type="ECO:0000256" key="2">
    <source>
        <dbReference type="ARBA" id="ARBA00009677"/>
    </source>
</evidence>
<dbReference type="InterPro" id="IPR020013">
    <property type="entry name" value="Flagellar_FlgE/F/G"/>
</dbReference>
<dbReference type="EMBL" id="CP001001">
    <property type="protein sequence ID" value="ACB23702.1"/>
    <property type="molecule type" value="Genomic_DNA"/>
</dbReference>
<dbReference type="GO" id="GO:0009424">
    <property type="term" value="C:bacterial-type flagellum hook"/>
    <property type="evidence" value="ECO:0007669"/>
    <property type="project" value="TreeGrafter"/>
</dbReference>
<evidence type="ECO:0000256" key="5">
    <source>
        <dbReference type="RuleBase" id="RU362116"/>
    </source>
</evidence>
<comment type="function">
    <text evidence="5">A flexible structure which links the flagellar filament to the drive apparatus in the basal body.</text>
</comment>
<evidence type="ECO:0000259" key="6">
    <source>
        <dbReference type="Pfam" id="PF00460"/>
    </source>
</evidence>
<dbReference type="Pfam" id="PF06429">
    <property type="entry name" value="Flg_bbr_C"/>
    <property type="match status" value="1"/>
</dbReference>
<dbReference type="AlphaFoldDB" id="B1M7H7"/>
<dbReference type="NCBIfam" id="TIGR03506">
    <property type="entry name" value="FlgEFG_subfam"/>
    <property type="match status" value="1"/>
</dbReference>
<dbReference type="eggNOG" id="COG1749">
    <property type="taxonomic scope" value="Bacteria"/>
</dbReference>
<evidence type="ECO:0000259" key="8">
    <source>
        <dbReference type="Pfam" id="PF07559"/>
    </source>
</evidence>
<organism evidence="10 11">
    <name type="scientific">Methylobacterium radiotolerans (strain ATCC 27329 / DSM 1819 / JCM 2831 / NBRC 15690 / NCIMB 10815 / 0-1)</name>
    <dbReference type="NCBI Taxonomy" id="426355"/>
    <lineage>
        <taxon>Bacteria</taxon>
        <taxon>Pseudomonadati</taxon>
        <taxon>Pseudomonadota</taxon>
        <taxon>Alphaproteobacteria</taxon>
        <taxon>Hyphomicrobiales</taxon>
        <taxon>Methylobacteriaceae</taxon>
        <taxon>Methylobacterium</taxon>
    </lineage>
</organism>
<evidence type="ECO:0000256" key="4">
    <source>
        <dbReference type="ARBA" id="ARBA00023143"/>
    </source>
</evidence>
<proteinExistence type="inferred from homology"/>
<dbReference type="InterPro" id="IPR011491">
    <property type="entry name" value="FlgE_D2"/>
</dbReference>
<dbReference type="PANTHER" id="PTHR30435:SF1">
    <property type="entry name" value="FLAGELLAR HOOK PROTEIN FLGE"/>
    <property type="match status" value="1"/>
</dbReference>
<dbReference type="Pfam" id="PF07559">
    <property type="entry name" value="FlgE_D2"/>
    <property type="match status" value="1"/>
</dbReference>
<comment type="subcellular location">
    <subcellularLocation>
        <location evidence="1 5">Bacterial flagellum basal body</location>
    </subcellularLocation>
</comment>
<dbReference type="GeneID" id="6137735"/>
<keyword evidence="10" id="KW-0966">Cell projection</keyword>
<dbReference type="GO" id="GO:0009425">
    <property type="term" value="C:bacterial-type flagellum basal body"/>
    <property type="evidence" value="ECO:0007669"/>
    <property type="project" value="UniProtKB-SubCell"/>
</dbReference>
<feature type="domain" description="Flagellar hook protein FlgE D2" evidence="8">
    <location>
        <begin position="177"/>
        <end position="277"/>
    </location>
</feature>
<feature type="domain" description="Flagellar basal body rod protein N-terminal" evidence="6">
    <location>
        <begin position="8"/>
        <end position="37"/>
    </location>
</feature>
<keyword evidence="4 5" id="KW-0975">Bacterial flagellum</keyword>
<accession>B1M7H7</accession>
<evidence type="ECO:0000256" key="1">
    <source>
        <dbReference type="ARBA" id="ARBA00004117"/>
    </source>
</evidence>
<dbReference type="Gene3D" id="2.60.98.20">
    <property type="entry name" value="Flagellar hook protein FlgE"/>
    <property type="match status" value="1"/>
</dbReference>
<dbReference type="InterPro" id="IPR001444">
    <property type="entry name" value="Flag_bb_rod_N"/>
</dbReference>
<dbReference type="InterPro" id="IPR037925">
    <property type="entry name" value="FlgE/F/G-like"/>
</dbReference>
<keyword evidence="10" id="KW-0969">Cilium</keyword>
<dbReference type="SUPFAM" id="SSF117143">
    <property type="entry name" value="Flagellar hook protein flgE"/>
    <property type="match status" value="1"/>
</dbReference>
<dbReference type="GO" id="GO:0071978">
    <property type="term" value="P:bacterial-type flagellum-dependent swarming motility"/>
    <property type="evidence" value="ECO:0007669"/>
    <property type="project" value="TreeGrafter"/>
</dbReference>
<evidence type="ECO:0000313" key="11">
    <source>
        <dbReference type="Proteomes" id="UP000006589"/>
    </source>
</evidence>
<protein>
    <recommendedName>
        <fullName evidence="3 5">Flagellar hook protein FlgE</fullName>
    </recommendedName>
</protein>
<dbReference type="HOGENOM" id="CLU_013687_2_3_5"/>